<dbReference type="AlphaFoldDB" id="A0A834TNY5"/>
<dbReference type="Proteomes" id="UP000634136">
    <property type="component" value="Unassembled WGS sequence"/>
</dbReference>
<organism evidence="1 2">
    <name type="scientific">Senna tora</name>
    <dbReference type="NCBI Taxonomy" id="362788"/>
    <lineage>
        <taxon>Eukaryota</taxon>
        <taxon>Viridiplantae</taxon>
        <taxon>Streptophyta</taxon>
        <taxon>Embryophyta</taxon>
        <taxon>Tracheophyta</taxon>
        <taxon>Spermatophyta</taxon>
        <taxon>Magnoliopsida</taxon>
        <taxon>eudicotyledons</taxon>
        <taxon>Gunneridae</taxon>
        <taxon>Pentapetalae</taxon>
        <taxon>rosids</taxon>
        <taxon>fabids</taxon>
        <taxon>Fabales</taxon>
        <taxon>Fabaceae</taxon>
        <taxon>Caesalpinioideae</taxon>
        <taxon>Cassia clade</taxon>
        <taxon>Senna</taxon>
    </lineage>
</organism>
<keyword evidence="2" id="KW-1185">Reference proteome</keyword>
<sequence length="131" mass="15206">MTTAMIDVIGNGKKPETRSRLYNCETYKSNSNKRWYSAVAPLKSVTREHEEAKELVQRSRKHDQGYITVKPAKAIETRDGILRVAPLKLVTKRMRKRKSLCKGLECAYLRKDMISLYIAFGLNDVAWTWRK</sequence>
<protein>
    <submittedName>
        <fullName evidence="1">Uncharacterized protein</fullName>
    </submittedName>
</protein>
<reference evidence="1" key="1">
    <citation type="submission" date="2020-09" db="EMBL/GenBank/DDBJ databases">
        <title>Genome-Enabled Discovery of Anthraquinone Biosynthesis in Senna tora.</title>
        <authorList>
            <person name="Kang S.-H."/>
            <person name="Pandey R.P."/>
            <person name="Lee C.-M."/>
            <person name="Sim J.-S."/>
            <person name="Jeong J.-T."/>
            <person name="Choi B.-S."/>
            <person name="Jung M."/>
            <person name="Ginzburg D."/>
            <person name="Zhao K."/>
            <person name="Won S.Y."/>
            <person name="Oh T.-J."/>
            <person name="Yu Y."/>
            <person name="Kim N.-H."/>
            <person name="Lee O.R."/>
            <person name="Lee T.-H."/>
            <person name="Bashyal P."/>
            <person name="Kim T.-S."/>
            <person name="Lee W.-H."/>
            <person name="Kawkins C."/>
            <person name="Kim C.-K."/>
            <person name="Kim J.S."/>
            <person name="Ahn B.O."/>
            <person name="Rhee S.Y."/>
            <person name="Sohng J.K."/>
        </authorList>
    </citation>
    <scope>NUCLEOTIDE SEQUENCE</scope>
    <source>
        <tissue evidence="1">Leaf</tissue>
    </source>
</reference>
<evidence type="ECO:0000313" key="2">
    <source>
        <dbReference type="Proteomes" id="UP000634136"/>
    </source>
</evidence>
<dbReference type="EMBL" id="JAAIUW010000008">
    <property type="protein sequence ID" value="KAF7820964.1"/>
    <property type="molecule type" value="Genomic_DNA"/>
</dbReference>
<name>A0A834TNY5_9FABA</name>
<gene>
    <name evidence="1" type="ORF">G2W53_026419</name>
</gene>
<comment type="caution">
    <text evidence="1">The sequence shown here is derived from an EMBL/GenBank/DDBJ whole genome shotgun (WGS) entry which is preliminary data.</text>
</comment>
<accession>A0A834TNY5</accession>
<proteinExistence type="predicted"/>
<evidence type="ECO:0000313" key="1">
    <source>
        <dbReference type="EMBL" id="KAF7820964.1"/>
    </source>
</evidence>